<dbReference type="EMBL" id="BLXT01004673">
    <property type="protein sequence ID" value="GFO16475.1"/>
    <property type="molecule type" value="Genomic_DNA"/>
</dbReference>
<sequence>MKEKSLHLREAFCSATLAQKLATHEEFFKETSLASGGIFKWNKGQFQDGGTSLESAVISVHLDEAKGYSLFHDSSYSNGTMDHRHFRMFERCYRPYTDLGNSPSRTEKYLDEPSRHLVDDDDINGD</sequence>
<proteinExistence type="predicted"/>
<feature type="compositionally biased region" description="Basic and acidic residues" evidence="1">
    <location>
        <begin position="105"/>
        <end position="118"/>
    </location>
</feature>
<keyword evidence="3" id="KW-1185">Reference proteome</keyword>
<dbReference type="AlphaFoldDB" id="A0AAV4BAC8"/>
<feature type="region of interest" description="Disordered" evidence="1">
    <location>
        <begin position="97"/>
        <end position="126"/>
    </location>
</feature>
<evidence type="ECO:0000313" key="2">
    <source>
        <dbReference type="EMBL" id="GFO16475.1"/>
    </source>
</evidence>
<dbReference type="Proteomes" id="UP000735302">
    <property type="component" value="Unassembled WGS sequence"/>
</dbReference>
<accession>A0AAV4BAC8</accession>
<name>A0AAV4BAC8_9GAST</name>
<gene>
    <name evidence="2" type="ORF">PoB_004298000</name>
</gene>
<evidence type="ECO:0000256" key="1">
    <source>
        <dbReference type="SAM" id="MobiDB-lite"/>
    </source>
</evidence>
<evidence type="ECO:0000313" key="3">
    <source>
        <dbReference type="Proteomes" id="UP000735302"/>
    </source>
</evidence>
<comment type="caution">
    <text evidence="2">The sequence shown here is derived from an EMBL/GenBank/DDBJ whole genome shotgun (WGS) entry which is preliminary data.</text>
</comment>
<protein>
    <submittedName>
        <fullName evidence="2">Uncharacterized protein</fullName>
    </submittedName>
</protein>
<organism evidence="2 3">
    <name type="scientific">Plakobranchus ocellatus</name>
    <dbReference type="NCBI Taxonomy" id="259542"/>
    <lineage>
        <taxon>Eukaryota</taxon>
        <taxon>Metazoa</taxon>
        <taxon>Spiralia</taxon>
        <taxon>Lophotrochozoa</taxon>
        <taxon>Mollusca</taxon>
        <taxon>Gastropoda</taxon>
        <taxon>Heterobranchia</taxon>
        <taxon>Euthyneura</taxon>
        <taxon>Panpulmonata</taxon>
        <taxon>Sacoglossa</taxon>
        <taxon>Placobranchoidea</taxon>
        <taxon>Plakobranchidae</taxon>
        <taxon>Plakobranchus</taxon>
    </lineage>
</organism>
<reference evidence="2 3" key="1">
    <citation type="journal article" date="2021" name="Elife">
        <title>Chloroplast acquisition without the gene transfer in kleptoplastic sea slugs, Plakobranchus ocellatus.</title>
        <authorList>
            <person name="Maeda T."/>
            <person name="Takahashi S."/>
            <person name="Yoshida T."/>
            <person name="Shimamura S."/>
            <person name="Takaki Y."/>
            <person name="Nagai Y."/>
            <person name="Toyoda A."/>
            <person name="Suzuki Y."/>
            <person name="Arimoto A."/>
            <person name="Ishii H."/>
            <person name="Satoh N."/>
            <person name="Nishiyama T."/>
            <person name="Hasebe M."/>
            <person name="Maruyama T."/>
            <person name="Minagawa J."/>
            <person name="Obokata J."/>
            <person name="Shigenobu S."/>
        </authorList>
    </citation>
    <scope>NUCLEOTIDE SEQUENCE [LARGE SCALE GENOMIC DNA]</scope>
</reference>